<dbReference type="EMBL" id="GAKP01010083">
    <property type="protein sequence ID" value="JAC48869.1"/>
    <property type="molecule type" value="Transcribed_RNA"/>
</dbReference>
<dbReference type="PANTHER" id="PTHR10492:SF57">
    <property type="entry name" value="ATP-DEPENDENT DNA HELICASE"/>
    <property type="match status" value="1"/>
</dbReference>
<keyword evidence="1" id="KW-0233">DNA recombination</keyword>
<dbReference type="OrthoDB" id="8063321at2759"/>
<proteinExistence type="inferred from homology"/>
<dbReference type="Pfam" id="PF05970">
    <property type="entry name" value="PIF1"/>
    <property type="match status" value="1"/>
</dbReference>
<evidence type="ECO:0000259" key="2">
    <source>
        <dbReference type="Pfam" id="PF05970"/>
    </source>
</evidence>
<dbReference type="PANTHER" id="PTHR10492">
    <property type="match status" value="1"/>
</dbReference>
<evidence type="ECO:0000313" key="3">
    <source>
        <dbReference type="EMBL" id="JAC48869.1"/>
    </source>
</evidence>
<keyword evidence="1" id="KW-0547">Nucleotide-binding</keyword>
<name>A0A034W2F0_BACDO</name>
<comment type="similarity">
    <text evidence="1">Belongs to the helicase family.</text>
</comment>
<dbReference type="GO" id="GO:0000723">
    <property type="term" value="P:telomere maintenance"/>
    <property type="evidence" value="ECO:0007669"/>
    <property type="project" value="InterPro"/>
</dbReference>
<reference evidence="3" key="1">
    <citation type="journal article" date="2014" name="BMC Genomics">
        <title>Characterizing the developmental transcriptome of the oriental fruit fly, Bactrocera dorsalis (Diptera: Tephritidae) through comparative genomic analysis with Drosophila melanogaster utilizing modENCODE datasets.</title>
        <authorList>
            <person name="Geib S.M."/>
            <person name="Calla B."/>
            <person name="Hall B."/>
            <person name="Hou S."/>
            <person name="Manoukis N.C."/>
        </authorList>
    </citation>
    <scope>NUCLEOTIDE SEQUENCE</scope>
    <source>
        <strain evidence="3">Punador</strain>
    </source>
</reference>
<dbReference type="EC" id="5.6.2.3" evidence="1"/>
<dbReference type="GO" id="GO:0016887">
    <property type="term" value="F:ATP hydrolysis activity"/>
    <property type="evidence" value="ECO:0007669"/>
    <property type="project" value="RHEA"/>
</dbReference>
<comment type="catalytic activity">
    <reaction evidence="1">
        <text>ATP + H2O = ADP + phosphate + H(+)</text>
        <dbReference type="Rhea" id="RHEA:13065"/>
        <dbReference type="ChEBI" id="CHEBI:15377"/>
        <dbReference type="ChEBI" id="CHEBI:15378"/>
        <dbReference type="ChEBI" id="CHEBI:30616"/>
        <dbReference type="ChEBI" id="CHEBI:43474"/>
        <dbReference type="ChEBI" id="CHEBI:456216"/>
        <dbReference type="EC" id="5.6.2.3"/>
    </reaction>
</comment>
<keyword evidence="1" id="KW-0378">Hydrolase</keyword>
<dbReference type="GO" id="GO:0006281">
    <property type="term" value="P:DNA repair"/>
    <property type="evidence" value="ECO:0007669"/>
    <property type="project" value="UniProtKB-KW"/>
</dbReference>
<keyword evidence="1" id="KW-0234">DNA repair</keyword>
<comment type="cofactor">
    <cofactor evidence="1">
        <name>Mg(2+)</name>
        <dbReference type="ChEBI" id="CHEBI:18420"/>
    </cofactor>
</comment>
<dbReference type="AlphaFoldDB" id="A0A034W2F0"/>
<feature type="domain" description="DNA helicase Pif1-like DEAD-box helicase" evidence="2">
    <location>
        <begin position="23"/>
        <end position="96"/>
    </location>
</feature>
<keyword evidence="1" id="KW-0227">DNA damage</keyword>
<dbReference type="GO" id="GO:0006310">
    <property type="term" value="P:DNA recombination"/>
    <property type="evidence" value="ECO:0007669"/>
    <property type="project" value="UniProtKB-KW"/>
</dbReference>
<protein>
    <recommendedName>
        <fullName evidence="1">ATP-dependent DNA helicase</fullName>
        <ecNumber evidence="1">5.6.2.3</ecNumber>
    </recommendedName>
</protein>
<evidence type="ECO:0000256" key="1">
    <source>
        <dbReference type="RuleBase" id="RU363044"/>
    </source>
</evidence>
<dbReference type="GO" id="GO:0005524">
    <property type="term" value="F:ATP binding"/>
    <property type="evidence" value="ECO:0007669"/>
    <property type="project" value="UniProtKB-KW"/>
</dbReference>
<organism evidence="3">
    <name type="scientific">Bactrocera dorsalis</name>
    <name type="common">Oriental fruit fly</name>
    <name type="synonym">Dacus dorsalis</name>
    <dbReference type="NCBI Taxonomy" id="27457"/>
    <lineage>
        <taxon>Eukaryota</taxon>
        <taxon>Metazoa</taxon>
        <taxon>Ecdysozoa</taxon>
        <taxon>Arthropoda</taxon>
        <taxon>Hexapoda</taxon>
        <taxon>Insecta</taxon>
        <taxon>Pterygota</taxon>
        <taxon>Neoptera</taxon>
        <taxon>Endopterygota</taxon>
        <taxon>Diptera</taxon>
        <taxon>Brachycera</taxon>
        <taxon>Muscomorpha</taxon>
        <taxon>Tephritoidea</taxon>
        <taxon>Tephritidae</taxon>
        <taxon>Bactrocera</taxon>
        <taxon>Bactrocera</taxon>
    </lineage>
</organism>
<accession>A0A034W2F0</accession>
<sequence>MLILPLIFLENASEAKIWYIQNGMVVLLTGDFRQTLPVIQRGTPADEIQACIKSSRLWSTVEKLRLKTNMRVHLHNDVDSGLYAEMLLKIGDGCLDVDVEGYILLSREFCNLVESDVDFITNVFLELRKKFV</sequence>
<dbReference type="GO" id="GO:0043139">
    <property type="term" value="F:5'-3' DNA helicase activity"/>
    <property type="evidence" value="ECO:0007669"/>
    <property type="project" value="UniProtKB-EC"/>
</dbReference>
<keyword evidence="1" id="KW-0067">ATP-binding</keyword>
<dbReference type="InterPro" id="IPR010285">
    <property type="entry name" value="DNA_helicase_pif1-like_DEAD"/>
</dbReference>
<keyword evidence="1" id="KW-0347">Helicase</keyword>